<dbReference type="Pfam" id="PF07690">
    <property type="entry name" value="MFS_1"/>
    <property type="match status" value="1"/>
</dbReference>
<feature type="transmembrane region" description="Helical" evidence="7">
    <location>
        <begin position="407"/>
        <end position="428"/>
    </location>
</feature>
<dbReference type="GO" id="GO:0005886">
    <property type="term" value="C:plasma membrane"/>
    <property type="evidence" value="ECO:0007669"/>
    <property type="project" value="UniProtKB-SubCell"/>
</dbReference>
<dbReference type="PANTHER" id="PTHR42718">
    <property type="entry name" value="MAJOR FACILITATOR SUPERFAMILY MULTIDRUG TRANSPORTER MFSC"/>
    <property type="match status" value="1"/>
</dbReference>
<evidence type="ECO:0000256" key="3">
    <source>
        <dbReference type="ARBA" id="ARBA00022475"/>
    </source>
</evidence>
<feature type="transmembrane region" description="Helical" evidence="7">
    <location>
        <begin position="228"/>
        <end position="249"/>
    </location>
</feature>
<feature type="transmembrane region" description="Helical" evidence="7">
    <location>
        <begin position="142"/>
        <end position="160"/>
    </location>
</feature>
<keyword evidence="10" id="KW-1185">Reference proteome</keyword>
<evidence type="ECO:0000256" key="5">
    <source>
        <dbReference type="ARBA" id="ARBA00022989"/>
    </source>
</evidence>
<evidence type="ECO:0000313" key="10">
    <source>
        <dbReference type="Proteomes" id="UP000199488"/>
    </source>
</evidence>
<feature type="transmembrane region" description="Helical" evidence="7">
    <location>
        <begin position="335"/>
        <end position="354"/>
    </location>
</feature>
<dbReference type="EMBL" id="FNNC01000006">
    <property type="protein sequence ID" value="SDW87469.1"/>
    <property type="molecule type" value="Genomic_DNA"/>
</dbReference>
<evidence type="ECO:0000256" key="7">
    <source>
        <dbReference type="SAM" id="Phobius"/>
    </source>
</evidence>
<feature type="transmembrane region" description="Helical" evidence="7">
    <location>
        <begin position="269"/>
        <end position="295"/>
    </location>
</feature>
<evidence type="ECO:0000259" key="8">
    <source>
        <dbReference type="PROSITE" id="PS50850"/>
    </source>
</evidence>
<accession>A0A1H2X5D3</accession>
<proteinExistence type="predicted"/>
<feature type="transmembrane region" description="Helical" evidence="7">
    <location>
        <begin position="16"/>
        <end position="43"/>
    </location>
</feature>
<evidence type="ECO:0000256" key="2">
    <source>
        <dbReference type="ARBA" id="ARBA00022448"/>
    </source>
</evidence>
<keyword evidence="6 7" id="KW-0472">Membrane</keyword>
<name>A0A1H2X5D3_9BACI</name>
<feature type="domain" description="Major facilitator superfamily (MFS) profile" evidence="8">
    <location>
        <begin position="17"/>
        <end position="470"/>
    </location>
</feature>
<feature type="transmembrane region" description="Helical" evidence="7">
    <location>
        <begin position="203"/>
        <end position="222"/>
    </location>
</feature>
<protein>
    <submittedName>
        <fullName evidence="9">Drug resistance transporter, EmrB/QacA subfamily</fullName>
    </submittedName>
</protein>
<dbReference type="Gene3D" id="1.20.1720.10">
    <property type="entry name" value="Multidrug resistance protein D"/>
    <property type="match status" value="1"/>
</dbReference>
<dbReference type="OrthoDB" id="9816041at2"/>
<dbReference type="AlphaFoldDB" id="A0A1H2X5D3"/>
<keyword evidence="2" id="KW-0813">Transport</keyword>
<dbReference type="RefSeq" id="WP_091615991.1">
    <property type="nucleotide sequence ID" value="NZ_FNNC01000006.1"/>
</dbReference>
<dbReference type="InterPro" id="IPR020846">
    <property type="entry name" value="MFS_dom"/>
</dbReference>
<keyword evidence="4 7" id="KW-0812">Transmembrane</keyword>
<dbReference type="SUPFAM" id="SSF103473">
    <property type="entry name" value="MFS general substrate transporter"/>
    <property type="match status" value="1"/>
</dbReference>
<keyword evidence="3" id="KW-1003">Cell membrane</keyword>
<comment type="subcellular location">
    <subcellularLocation>
        <location evidence="1">Cell membrane</location>
        <topology evidence="1">Multi-pass membrane protein</topology>
    </subcellularLocation>
</comment>
<dbReference type="CDD" id="cd17503">
    <property type="entry name" value="MFS_LmrB_MDR_like"/>
    <property type="match status" value="1"/>
</dbReference>
<reference evidence="9 10" key="1">
    <citation type="submission" date="2016-10" db="EMBL/GenBank/DDBJ databases">
        <authorList>
            <person name="de Groot N.N."/>
        </authorList>
    </citation>
    <scope>NUCLEOTIDE SEQUENCE [LARGE SCALE GENOMIC DNA]</scope>
    <source>
        <strain evidence="9 10">DSM 23126</strain>
    </source>
</reference>
<dbReference type="InterPro" id="IPR036259">
    <property type="entry name" value="MFS_trans_sf"/>
</dbReference>
<dbReference type="PANTHER" id="PTHR42718:SF24">
    <property type="entry name" value="MAJOR FACILITATOR SUPERFAMILY (MFS) PROFILE DOMAIN-CONTAINING PROTEIN"/>
    <property type="match status" value="1"/>
</dbReference>
<feature type="transmembrane region" description="Helical" evidence="7">
    <location>
        <begin position="55"/>
        <end position="75"/>
    </location>
</feature>
<organism evidence="9 10">
    <name type="scientific">Marinococcus luteus</name>
    <dbReference type="NCBI Taxonomy" id="1122204"/>
    <lineage>
        <taxon>Bacteria</taxon>
        <taxon>Bacillati</taxon>
        <taxon>Bacillota</taxon>
        <taxon>Bacilli</taxon>
        <taxon>Bacillales</taxon>
        <taxon>Bacillaceae</taxon>
        <taxon>Marinococcus</taxon>
    </lineage>
</organism>
<dbReference type="InterPro" id="IPR011701">
    <property type="entry name" value="MFS"/>
</dbReference>
<dbReference type="PROSITE" id="PS50850">
    <property type="entry name" value="MFS"/>
    <property type="match status" value="1"/>
</dbReference>
<dbReference type="Proteomes" id="UP000199488">
    <property type="component" value="Unassembled WGS sequence"/>
</dbReference>
<dbReference type="InterPro" id="IPR004638">
    <property type="entry name" value="EmrB-like"/>
</dbReference>
<dbReference type="PRINTS" id="PR01036">
    <property type="entry name" value="TCRTETB"/>
</dbReference>
<feature type="transmembrane region" description="Helical" evidence="7">
    <location>
        <begin position="307"/>
        <end position="328"/>
    </location>
</feature>
<feature type="transmembrane region" description="Helical" evidence="7">
    <location>
        <begin position="172"/>
        <end position="191"/>
    </location>
</feature>
<feature type="transmembrane region" description="Helical" evidence="7">
    <location>
        <begin position="112"/>
        <end position="135"/>
    </location>
</feature>
<dbReference type="GO" id="GO:0022857">
    <property type="term" value="F:transmembrane transporter activity"/>
    <property type="evidence" value="ECO:0007669"/>
    <property type="project" value="InterPro"/>
</dbReference>
<evidence type="ECO:0000256" key="6">
    <source>
        <dbReference type="ARBA" id="ARBA00023136"/>
    </source>
</evidence>
<evidence type="ECO:0000256" key="4">
    <source>
        <dbReference type="ARBA" id="ARBA00022692"/>
    </source>
</evidence>
<dbReference type="STRING" id="1122204.SAMN05421781_2632"/>
<evidence type="ECO:0000256" key="1">
    <source>
        <dbReference type="ARBA" id="ARBA00004651"/>
    </source>
</evidence>
<feature type="transmembrane region" description="Helical" evidence="7">
    <location>
        <begin position="360"/>
        <end position="386"/>
    </location>
</feature>
<gene>
    <name evidence="9" type="ORF">SAMN05421781_2632</name>
</gene>
<keyword evidence="5 7" id="KW-1133">Transmembrane helix</keyword>
<sequence length="490" mass="51811">MPEEAATQIPAKTRNLIIAVFLTGAFIAILNQTLLAVAIPSIMADLNVSANTAQWVTTVFMLVNGIMIPITAFLIEKFTTRGLFLFAMSSFALGTLFAALSPTFGLLMAGRVIQGVGAGIMIPLMQTSIMTMFPLSQRGQAMGLAGLAIAFAPAFGPTLSGWVVDSYSWNTLFYIILPIAIVDIILAYFLLKNVSELKHPKLDLLSIMLSTAGFGGLLYGFSAAGNSGWGSAAVLTTLAVGAVALFMFIWRQLHVERPILEFRVLKNPIFTLTVVVAMACFVSMVGSQTLIPLYVQNARGLSALDSGLMLLPGALLMGLMSPITGRIFDKVGGRGLAITGLSLLTVGTVPYMFLTENSSIAFLTAMFALRMLGVAMVMMPMTTAGLNQLPNSLIAHGTAMTNTLRQVAGSIGTAVLITVMSQSASGAARAGEVSSQSAALIHGINVAFFVALVAALVGLVLSFFLKNTRPDTMEKRDIRGSKSSTKESKA</sequence>
<feature type="transmembrane region" description="Helical" evidence="7">
    <location>
        <begin position="440"/>
        <end position="465"/>
    </location>
</feature>
<dbReference type="NCBIfam" id="TIGR00711">
    <property type="entry name" value="efflux_EmrB"/>
    <property type="match status" value="1"/>
</dbReference>
<feature type="transmembrane region" description="Helical" evidence="7">
    <location>
        <begin position="82"/>
        <end position="100"/>
    </location>
</feature>
<evidence type="ECO:0000313" key="9">
    <source>
        <dbReference type="EMBL" id="SDW87469.1"/>
    </source>
</evidence>
<dbReference type="Gene3D" id="1.20.1250.20">
    <property type="entry name" value="MFS general substrate transporter like domains"/>
    <property type="match status" value="1"/>
</dbReference>